<feature type="region of interest" description="Disordered" evidence="11">
    <location>
        <begin position="101"/>
        <end position="124"/>
    </location>
</feature>
<feature type="modified residue" description="4-aspartylphosphate" evidence="10">
    <location>
        <position position="189"/>
    </location>
</feature>
<protein>
    <recommendedName>
        <fullName evidence="9">HTH-type transcriptional regulatory protein TyrR</fullName>
    </recommendedName>
</protein>
<dbReference type="GO" id="GO:0006355">
    <property type="term" value="P:regulation of DNA-templated transcription"/>
    <property type="evidence" value="ECO:0007669"/>
    <property type="project" value="InterPro"/>
</dbReference>
<dbReference type="GO" id="GO:0000160">
    <property type="term" value="P:phosphorelay signal transduction system"/>
    <property type="evidence" value="ECO:0007669"/>
    <property type="project" value="UniProtKB-KW"/>
</dbReference>
<comment type="caution">
    <text evidence="14">The sequence shown here is derived from an EMBL/GenBank/DDBJ whole genome shotgun (WGS) entry which is preliminary data.</text>
</comment>
<dbReference type="SMART" id="SM00448">
    <property type="entry name" value="REC"/>
    <property type="match status" value="1"/>
</dbReference>
<dbReference type="Gene3D" id="1.10.10.60">
    <property type="entry name" value="Homeodomain-like"/>
    <property type="match status" value="1"/>
</dbReference>
<dbReference type="InterPro" id="IPR027417">
    <property type="entry name" value="P-loop_NTPase"/>
</dbReference>
<dbReference type="Pfam" id="PF25601">
    <property type="entry name" value="AAA_lid_14"/>
    <property type="match status" value="1"/>
</dbReference>
<dbReference type="SUPFAM" id="SSF52540">
    <property type="entry name" value="P-loop containing nucleoside triphosphate hydrolases"/>
    <property type="match status" value="1"/>
</dbReference>
<dbReference type="InterPro" id="IPR025944">
    <property type="entry name" value="Sigma_54_int_dom_CS"/>
</dbReference>
<dbReference type="Pfam" id="PF18024">
    <property type="entry name" value="HTH_50"/>
    <property type="match status" value="1"/>
</dbReference>
<dbReference type="InterPro" id="IPR030828">
    <property type="entry name" value="HTH_TyrR"/>
</dbReference>
<dbReference type="PANTHER" id="PTHR32071">
    <property type="entry name" value="TRANSCRIPTIONAL REGULATORY PROTEIN"/>
    <property type="match status" value="1"/>
</dbReference>
<dbReference type="AlphaFoldDB" id="A0A3M3J5Z6"/>
<proteinExistence type="predicted"/>
<keyword evidence="6" id="KW-0805">Transcription regulation</keyword>
<dbReference type="Proteomes" id="UP000271468">
    <property type="component" value="Unassembled WGS sequence"/>
</dbReference>
<evidence type="ECO:0000313" key="15">
    <source>
        <dbReference type="Proteomes" id="UP000271468"/>
    </source>
</evidence>
<dbReference type="InterPro" id="IPR011006">
    <property type="entry name" value="CheY-like_superfamily"/>
</dbReference>
<evidence type="ECO:0000313" key="14">
    <source>
        <dbReference type="EMBL" id="RMN06220.1"/>
    </source>
</evidence>
<dbReference type="GO" id="GO:0005524">
    <property type="term" value="F:ATP binding"/>
    <property type="evidence" value="ECO:0007669"/>
    <property type="project" value="UniProtKB-KW"/>
</dbReference>
<dbReference type="EMBL" id="RBOV01000427">
    <property type="protein sequence ID" value="RMN06220.1"/>
    <property type="molecule type" value="Genomic_DNA"/>
</dbReference>
<dbReference type="FunFam" id="3.40.50.300:FF:000006">
    <property type="entry name" value="DNA-binding transcriptional regulator NtrC"/>
    <property type="match status" value="1"/>
</dbReference>
<gene>
    <name evidence="14" type="ORF">ALQ65_04980</name>
</gene>
<dbReference type="InterPro" id="IPR001789">
    <property type="entry name" value="Sig_transdc_resp-reg_receiver"/>
</dbReference>
<feature type="domain" description="Sigma-54 factor interaction" evidence="12">
    <location>
        <begin position="280"/>
        <end position="509"/>
    </location>
</feature>
<sequence length="589" mass="64358">MGAGWRDPFATSAGQSAGQRAGRPYRKRSAAQAVDKCRANRRGRQPVHSRQRPRFFSGSTGAGPRAVLHHQNAYSGPWVGPGDLRYADACAGRRIAVRQPSRRRRATYPAPACGGFRGQSSNARGPFRMSSDTAIDSQIQVVLIDDDSHLRQALRQTLDLAGLNVLSLPQATGLAERIGRDWPGVVVSDIRMQGMDGLELLDQLHEQDPDLPVLLITGHGDVPLAVKAMRAGAYDFLEKPFASDAMLDSVRRALALRRLVLDNRSLRLALSDRQQLSTRLIGQSPSILRLREQIGALAGTRADVLILGETGAGKEVVARALHDLSNRRSGPFVAINAGALAESVVESELFGHEPGAFTGAQKRRIGKFEFANGGTLFLDEIESMSLDVQVKLLRLLQERVVERMGSNQQIPLDIRIIAATKEDLRQAADQGRFRADLYYRLNVASLRIPPLRERGEDALMLFEHYADAASMRHGIPKQELKPGQRALLLRHNWPGNVRELQNAAERFALGLELELEGADAEQAPPPGGGLSDQVESFERALIAAELARPHSSVRSLAEALGVPRKTLHDKLRKHGLSFGDSSGASDDTD</sequence>
<dbReference type="InterPro" id="IPR003593">
    <property type="entry name" value="AAA+_ATPase"/>
</dbReference>
<dbReference type="Gene3D" id="1.10.8.60">
    <property type="match status" value="1"/>
</dbReference>
<dbReference type="PROSITE" id="PS00676">
    <property type="entry name" value="SIGMA54_INTERACT_2"/>
    <property type="match status" value="1"/>
</dbReference>
<dbReference type="PROSITE" id="PS50045">
    <property type="entry name" value="SIGMA54_INTERACT_4"/>
    <property type="match status" value="1"/>
</dbReference>
<dbReference type="FunFam" id="3.40.50.2300:FF:000018">
    <property type="entry name" value="DNA-binding transcriptional regulator NtrC"/>
    <property type="match status" value="1"/>
</dbReference>
<dbReference type="GO" id="GO:0003677">
    <property type="term" value="F:DNA binding"/>
    <property type="evidence" value="ECO:0007669"/>
    <property type="project" value="UniProtKB-KW"/>
</dbReference>
<evidence type="ECO:0000256" key="4">
    <source>
        <dbReference type="ARBA" id="ARBA00022840"/>
    </source>
</evidence>
<evidence type="ECO:0000256" key="1">
    <source>
        <dbReference type="ARBA" id="ARBA00022553"/>
    </source>
</evidence>
<feature type="compositionally biased region" description="Basic residues" evidence="11">
    <location>
        <begin position="39"/>
        <end position="53"/>
    </location>
</feature>
<dbReference type="SMART" id="SM00382">
    <property type="entry name" value="AAA"/>
    <property type="match status" value="1"/>
</dbReference>
<dbReference type="SUPFAM" id="SSF52172">
    <property type="entry name" value="CheY-like"/>
    <property type="match status" value="1"/>
</dbReference>
<feature type="region of interest" description="Disordered" evidence="11">
    <location>
        <begin position="1"/>
        <end position="63"/>
    </location>
</feature>
<evidence type="ECO:0000256" key="9">
    <source>
        <dbReference type="ARBA" id="ARBA00029500"/>
    </source>
</evidence>
<dbReference type="InterPro" id="IPR025943">
    <property type="entry name" value="Sigma_54_int_dom_ATP-bd_2"/>
</dbReference>
<keyword evidence="8" id="KW-0804">Transcription</keyword>
<dbReference type="SUPFAM" id="SSF46689">
    <property type="entry name" value="Homeodomain-like"/>
    <property type="match status" value="1"/>
</dbReference>
<name>A0A3M3J5Z6_9PSED</name>
<feature type="domain" description="Response regulatory" evidence="13">
    <location>
        <begin position="140"/>
        <end position="254"/>
    </location>
</feature>
<keyword evidence="4" id="KW-0067">ATP-binding</keyword>
<dbReference type="PROSITE" id="PS00675">
    <property type="entry name" value="SIGMA54_INTERACT_1"/>
    <property type="match status" value="1"/>
</dbReference>
<dbReference type="CDD" id="cd17549">
    <property type="entry name" value="REC_DctD-like"/>
    <property type="match status" value="1"/>
</dbReference>
<dbReference type="Gene3D" id="3.40.50.300">
    <property type="entry name" value="P-loop containing nucleotide triphosphate hydrolases"/>
    <property type="match status" value="1"/>
</dbReference>
<dbReference type="InterPro" id="IPR002078">
    <property type="entry name" value="Sigma_54_int"/>
</dbReference>
<evidence type="ECO:0000256" key="6">
    <source>
        <dbReference type="ARBA" id="ARBA00023015"/>
    </source>
</evidence>
<dbReference type="Gene3D" id="3.40.50.2300">
    <property type="match status" value="1"/>
</dbReference>
<keyword evidence="3" id="KW-0058">Aromatic hydrocarbons catabolism</keyword>
<keyword evidence="5" id="KW-0902">Two-component regulatory system</keyword>
<dbReference type="InterPro" id="IPR009057">
    <property type="entry name" value="Homeodomain-like_sf"/>
</dbReference>
<dbReference type="PROSITE" id="PS50110">
    <property type="entry name" value="RESPONSE_REGULATORY"/>
    <property type="match status" value="1"/>
</dbReference>
<dbReference type="InterPro" id="IPR058031">
    <property type="entry name" value="AAA_lid_NorR"/>
</dbReference>
<dbReference type="PANTHER" id="PTHR32071:SF57">
    <property type="entry name" value="C4-DICARBOXYLATE TRANSPORT TRANSCRIPTIONAL REGULATORY PROTEIN DCTD"/>
    <property type="match status" value="1"/>
</dbReference>
<keyword evidence="2" id="KW-0547">Nucleotide-binding</keyword>
<accession>A0A3M3J5Z6</accession>
<dbReference type="PROSITE" id="PS00688">
    <property type="entry name" value="SIGMA54_INTERACT_3"/>
    <property type="match status" value="1"/>
</dbReference>
<dbReference type="Pfam" id="PF00158">
    <property type="entry name" value="Sigma54_activat"/>
    <property type="match status" value="1"/>
</dbReference>
<dbReference type="CDD" id="cd00009">
    <property type="entry name" value="AAA"/>
    <property type="match status" value="1"/>
</dbReference>
<evidence type="ECO:0000256" key="7">
    <source>
        <dbReference type="ARBA" id="ARBA00023125"/>
    </source>
</evidence>
<dbReference type="InterPro" id="IPR025662">
    <property type="entry name" value="Sigma_54_int_dom_ATP-bd_1"/>
</dbReference>
<evidence type="ECO:0000256" key="11">
    <source>
        <dbReference type="SAM" id="MobiDB-lite"/>
    </source>
</evidence>
<organism evidence="14 15">
    <name type="scientific">Pseudomonas syringae pv. coriandricola</name>
    <dbReference type="NCBI Taxonomy" id="264453"/>
    <lineage>
        <taxon>Bacteria</taxon>
        <taxon>Pseudomonadati</taxon>
        <taxon>Pseudomonadota</taxon>
        <taxon>Gammaproteobacteria</taxon>
        <taxon>Pseudomonadales</taxon>
        <taxon>Pseudomonadaceae</taxon>
        <taxon>Pseudomonas</taxon>
    </lineage>
</organism>
<keyword evidence="1 10" id="KW-0597">Phosphoprotein</keyword>
<evidence type="ECO:0000259" key="12">
    <source>
        <dbReference type="PROSITE" id="PS50045"/>
    </source>
</evidence>
<keyword evidence="7 14" id="KW-0238">DNA-binding</keyword>
<evidence type="ECO:0000259" key="13">
    <source>
        <dbReference type="PROSITE" id="PS50110"/>
    </source>
</evidence>
<dbReference type="Pfam" id="PF00072">
    <property type="entry name" value="Response_reg"/>
    <property type="match status" value="1"/>
</dbReference>
<evidence type="ECO:0000256" key="3">
    <source>
        <dbReference type="ARBA" id="ARBA00022797"/>
    </source>
</evidence>
<evidence type="ECO:0000256" key="5">
    <source>
        <dbReference type="ARBA" id="ARBA00023012"/>
    </source>
</evidence>
<evidence type="ECO:0000256" key="8">
    <source>
        <dbReference type="ARBA" id="ARBA00023163"/>
    </source>
</evidence>
<evidence type="ECO:0000256" key="2">
    <source>
        <dbReference type="ARBA" id="ARBA00022741"/>
    </source>
</evidence>
<reference evidence="14 15" key="1">
    <citation type="submission" date="2018-08" db="EMBL/GenBank/DDBJ databases">
        <title>Recombination of ecologically and evolutionarily significant loci maintains genetic cohesion in the Pseudomonas syringae species complex.</title>
        <authorList>
            <person name="Dillon M."/>
            <person name="Thakur S."/>
            <person name="Almeida R.N.D."/>
            <person name="Weir B.S."/>
            <person name="Guttman D.S."/>
        </authorList>
    </citation>
    <scope>NUCLEOTIDE SEQUENCE [LARGE SCALE GENOMIC DNA]</scope>
    <source>
        <strain evidence="14 15">ICMP 12341</strain>
    </source>
</reference>
<evidence type="ECO:0000256" key="10">
    <source>
        <dbReference type="PROSITE-ProRule" id="PRU00169"/>
    </source>
</evidence>